<dbReference type="GO" id="GO:0000922">
    <property type="term" value="C:spindle pole"/>
    <property type="evidence" value="ECO:0007669"/>
    <property type="project" value="TreeGrafter"/>
</dbReference>
<evidence type="ECO:0000259" key="16">
    <source>
        <dbReference type="PROSITE" id="PS50011"/>
    </source>
</evidence>
<evidence type="ECO:0000256" key="9">
    <source>
        <dbReference type="ARBA" id="ARBA00022840"/>
    </source>
</evidence>
<dbReference type="FunFam" id="3.30.200.20:FF:000284">
    <property type="entry name" value="Serine/threonine-protein kinase PLK"/>
    <property type="match status" value="1"/>
</dbReference>
<evidence type="ECO:0000256" key="8">
    <source>
        <dbReference type="ARBA" id="ARBA00022777"/>
    </source>
</evidence>
<dbReference type="EC" id="2.7.11.21" evidence="15"/>
<keyword evidence="10" id="KW-0206">Cytoskeleton</keyword>
<dbReference type="PROSITE" id="PS50011">
    <property type="entry name" value="PROTEIN_KINASE_DOM"/>
    <property type="match status" value="1"/>
</dbReference>
<gene>
    <name evidence="18" type="ORF">SBAD_LOCUS1236</name>
</gene>
<dbReference type="PANTHER" id="PTHR24345:SF93">
    <property type="entry name" value="SERINE_THREONINE-PROTEIN KINASE PLK1"/>
    <property type="match status" value="1"/>
</dbReference>
<dbReference type="OrthoDB" id="408964at2759"/>
<dbReference type="InterPro" id="IPR036947">
    <property type="entry name" value="POLO_box_dom_sf"/>
</dbReference>
<dbReference type="SUPFAM" id="SSF56112">
    <property type="entry name" value="Protein kinase-like (PK-like)"/>
    <property type="match status" value="1"/>
</dbReference>
<dbReference type="InterPro" id="IPR000719">
    <property type="entry name" value="Prot_kinase_dom"/>
</dbReference>
<dbReference type="GO" id="GO:0005634">
    <property type="term" value="C:nucleus"/>
    <property type="evidence" value="ECO:0007669"/>
    <property type="project" value="UniProtKB-SubCell"/>
</dbReference>
<evidence type="ECO:0000313" key="20">
    <source>
        <dbReference type="WBParaSite" id="SBAD_0000128601-mRNA-1"/>
    </source>
</evidence>
<dbReference type="CDD" id="cd14099">
    <property type="entry name" value="STKc_PLK"/>
    <property type="match status" value="1"/>
</dbReference>
<dbReference type="Gene3D" id="3.30.1120.30">
    <property type="entry name" value="POLO box domain"/>
    <property type="match status" value="2"/>
</dbReference>
<evidence type="ECO:0000256" key="5">
    <source>
        <dbReference type="ARBA" id="ARBA00022679"/>
    </source>
</evidence>
<evidence type="ECO:0000256" key="13">
    <source>
        <dbReference type="ARBA" id="ARBA00048347"/>
    </source>
</evidence>
<feature type="domain" description="Protein kinase" evidence="16">
    <location>
        <begin position="28"/>
        <end position="280"/>
    </location>
</feature>
<reference evidence="18 19" key="2">
    <citation type="submission" date="2018-11" db="EMBL/GenBank/DDBJ databases">
        <authorList>
            <consortium name="Pathogen Informatics"/>
        </authorList>
    </citation>
    <scope>NUCLEOTIDE SEQUENCE [LARGE SCALE GENOMIC DNA]</scope>
</reference>
<sequence length="570" mass="65837">MMADRGNKENLQKEVPDIITDEKTGKRYLRGKFLGKGGFARCYELKDLDTSEVFAGKVVAKALLTKKHQKDKMSQEIAIHRSLSHKHVVAFYRYFDDADNVYILLEICRRRSLMELHKRRHAITEPETRYFMRQLIEACIYLHENYVIHRDLKLGNLFLNDDMDLKVGDFGLATKLDYEGERKKTLCGTPNYIAPEMLGKKGHSFEVDIWAIGCIVFTLLVGRPPFETNSLKETYNRIKKNEYHCPMRISASARQLIQRLLQPDPQNRPTIKELLGFEFFVSGFTPTRLPPSCLTMAPKFPVDITVSALGVERVLSPMQQVRKDMLAAPFRALNVVPENYVLPNEKVQQHFEMSVTGKDEMPFDCYLGQLYRQLIELIHADPVKNGMIRQEEAEDPASAPIFWISKWVDYSDKYGIGYQLSDDSFGVLFNDGTRLVLNADGVQLQFIKRDNAEMYFRMDDYPESLKKKCTLLKYFQNYMNDHLLKAGGQLVHRDGDELARLPCLRTWFRTRSAIVLHLNNGTVQVNFFQDHTKLVMCPLMGAVTYMNENRDCHTYKISLLAEHGCQPDLL</sequence>
<feature type="binding site" evidence="14">
    <location>
        <position position="61"/>
    </location>
    <ligand>
        <name>ATP</name>
        <dbReference type="ChEBI" id="CHEBI:30616"/>
    </ligand>
</feature>
<name>A0A183IC92_9BILA</name>
<keyword evidence="7 14" id="KW-0547">Nucleotide-binding</keyword>
<evidence type="ECO:0000313" key="19">
    <source>
        <dbReference type="Proteomes" id="UP000270296"/>
    </source>
</evidence>
<dbReference type="PROSITE" id="PS50078">
    <property type="entry name" value="POLO_BOX"/>
    <property type="match status" value="2"/>
</dbReference>
<keyword evidence="9 14" id="KW-0067">ATP-binding</keyword>
<dbReference type="FunFam" id="3.30.1120.30:FF:000001">
    <property type="entry name" value="Serine/threonine-protein kinase PLK"/>
    <property type="match status" value="1"/>
</dbReference>
<evidence type="ECO:0000256" key="2">
    <source>
        <dbReference type="ARBA" id="ARBA00004300"/>
    </source>
</evidence>
<dbReference type="GO" id="GO:0005813">
    <property type="term" value="C:centrosome"/>
    <property type="evidence" value="ECO:0007669"/>
    <property type="project" value="UniProtKB-SubCell"/>
</dbReference>
<dbReference type="PANTHER" id="PTHR24345">
    <property type="entry name" value="SERINE/THREONINE-PROTEIN KINASE PLK"/>
    <property type="match status" value="1"/>
</dbReference>
<dbReference type="Gene3D" id="1.10.510.10">
    <property type="entry name" value="Transferase(Phosphotransferase) domain 1"/>
    <property type="match status" value="1"/>
</dbReference>
<dbReference type="Gene3D" id="3.30.200.20">
    <property type="entry name" value="Phosphorylase Kinase, domain 1"/>
    <property type="match status" value="1"/>
</dbReference>
<evidence type="ECO:0000313" key="18">
    <source>
        <dbReference type="EMBL" id="VDO93671.1"/>
    </source>
</evidence>
<dbReference type="PROSITE" id="PS00107">
    <property type="entry name" value="PROTEIN_KINASE_ATP"/>
    <property type="match status" value="1"/>
</dbReference>
<dbReference type="WBParaSite" id="SBAD_0000128601-mRNA-1">
    <property type="protein sequence ID" value="SBAD_0000128601-mRNA-1"/>
    <property type="gene ID" value="SBAD_0000128601"/>
</dbReference>
<dbReference type="InterPro" id="IPR033701">
    <property type="entry name" value="POLO_box_1"/>
</dbReference>
<comment type="catalytic activity">
    <reaction evidence="12 15">
        <text>L-threonyl-[protein] + ATP = O-phospho-L-threonyl-[protein] + ADP + H(+)</text>
        <dbReference type="Rhea" id="RHEA:46608"/>
        <dbReference type="Rhea" id="RHEA-COMP:11060"/>
        <dbReference type="Rhea" id="RHEA-COMP:11605"/>
        <dbReference type="ChEBI" id="CHEBI:15378"/>
        <dbReference type="ChEBI" id="CHEBI:30013"/>
        <dbReference type="ChEBI" id="CHEBI:30616"/>
        <dbReference type="ChEBI" id="CHEBI:61977"/>
        <dbReference type="ChEBI" id="CHEBI:456216"/>
        <dbReference type="EC" id="2.7.11.21"/>
    </reaction>
</comment>
<keyword evidence="19" id="KW-1185">Reference proteome</keyword>
<evidence type="ECO:0000256" key="14">
    <source>
        <dbReference type="PROSITE-ProRule" id="PRU10141"/>
    </source>
</evidence>
<evidence type="ECO:0000256" key="10">
    <source>
        <dbReference type="ARBA" id="ARBA00023212"/>
    </source>
</evidence>
<evidence type="ECO:0000256" key="4">
    <source>
        <dbReference type="ARBA" id="ARBA00022527"/>
    </source>
</evidence>
<comment type="subcellular location">
    <subcellularLocation>
        <location evidence="2">Cytoplasm</location>
        <location evidence="2">Cytoskeleton</location>
        <location evidence="2">Microtubule organizing center</location>
        <location evidence="2">Centrosome</location>
    </subcellularLocation>
    <subcellularLocation>
        <location evidence="1">Nucleus</location>
    </subcellularLocation>
</comment>
<dbReference type="GO" id="GO:0007052">
    <property type="term" value="P:mitotic spindle organization"/>
    <property type="evidence" value="ECO:0007669"/>
    <property type="project" value="TreeGrafter"/>
</dbReference>
<dbReference type="Proteomes" id="UP000270296">
    <property type="component" value="Unassembled WGS sequence"/>
</dbReference>
<dbReference type="GO" id="GO:0005737">
    <property type="term" value="C:cytoplasm"/>
    <property type="evidence" value="ECO:0007669"/>
    <property type="project" value="TreeGrafter"/>
</dbReference>
<dbReference type="PROSITE" id="PS00108">
    <property type="entry name" value="PROTEIN_KINASE_ST"/>
    <property type="match status" value="1"/>
</dbReference>
<protein>
    <recommendedName>
        <fullName evidence="15">Serine/threonine-protein kinase PLK</fullName>
        <ecNumber evidence="15">2.7.11.21</ecNumber>
    </recommendedName>
    <alternativeName>
        <fullName evidence="15">Polo-like kinase</fullName>
    </alternativeName>
</protein>
<evidence type="ECO:0000256" key="3">
    <source>
        <dbReference type="ARBA" id="ARBA00022490"/>
    </source>
</evidence>
<dbReference type="InterPro" id="IPR008271">
    <property type="entry name" value="Ser/Thr_kinase_AS"/>
</dbReference>
<evidence type="ECO:0000256" key="7">
    <source>
        <dbReference type="ARBA" id="ARBA00022741"/>
    </source>
</evidence>
<dbReference type="GO" id="GO:0004674">
    <property type="term" value="F:protein serine/threonine kinase activity"/>
    <property type="evidence" value="ECO:0007669"/>
    <property type="project" value="UniProtKB-KW"/>
</dbReference>
<keyword evidence="3" id="KW-0963">Cytoplasm</keyword>
<feature type="domain" description="POLO box" evidence="17">
    <location>
        <begin position="403"/>
        <end position="481"/>
    </location>
</feature>
<dbReference type="FunFam" id="1.10.510.10:FF:000727">
    <property type="entry name" value="Serine/threonine-protein kinase PLK"/>
    <property type="match status" value="1"/>
</dbReference>
<keyword evidence="6" id="KW-0677">Repeat</keyword>
<evidence type="ECO:0000259" key="17">
    <source>
        <dbReference type="PROSITE" id="PS50078"/>
    </source>
</evidence>
<organism evidence="20">
    <name type="scientific">Soboliphyme baturini</name>
    <dbReference type="NCBI Taxonomy" id="241478"/>
    <lineage>
        <taxon>Eukaryota</taxon>
        <taxon>Metazoa</taxon>
        <taxon>Ecdysozoa</taxon>
        <taxon>Nematoda</taxon>
        <taxon>Enoplea</taxon>
        <taxon>Dorylaimia</taxon>
        <taxon>Dioctophymatida</taxon>
        <taxon>Dioctophymatoidea</taxon>
        <taxon>Soboliphymatidae</taxon>
        <taxon>Soboliphyme</taxon>
    </lineage>
</organism>
<evidence type="ECO:0000256" key="6">
    <source>
        <dbReference type="ARBA" id="ARBA00022737"/>
    </source>
</evidence>
<accession>A0A183IC92</accession>
<dbReference type="InterPro" id="IPR000959">
    <property type="entry name" value="POLO_box_dom"/>
</dbReference>
<keyword evidence="11" id="KW-0539">Nucleus</keyword>
<dbReference type="AlphaFoldDB" id="A0A183IC92"/>
<dbReference type="CDD" id="cd13117">
    <property type="entry name" value="POLO_box_2"/>
    <property type="match status" value="1"/>
</dbReference>
<evidence type="ECO:0000256" key="12">
    <source>
        <dbReference type="ARBA" id="ARBA00047802"/>
    </source>
</evidence>
<evidence type="ECO:0000256" key="15">
    <source>
        <dbReference type="RuleBase" id="RU361162"/>
    </source>
</evidence>
<dbReference type="SMART" id="SM00220">
    <property type="entry name" value="S_TKc"/>
    <property type="match status" value="1"/>
</dbReference>
<proteinExistence type="inferred from homology"/>
<reference evidence="20" key="1">
    <citation type="submission" date="2016-06" db="UniProtKB">
        <authorList>
            <consortium name="WormBaseParasite"/>
        </authorList>
    </citation>
    <scope>IDENTIFICATION</scope>
</reference>
<dbReference type="InterPro" id="IPR017441">
    <property type="entry name" value="Protein_kinase_ATP_BS"/>
</dbReference>
<evidence type="ECO:0000256" key="1">
    <source>
        <dbReference type="ARBA" id="ARBA00004123"/>
    </source>
</evidence>
<dbReference type="SUPFAM" id="SSF82615">
    <property type="entry name" value="Polo-box domain"/>
    <property type="match status" value="2"/>
</dbReference>
<dbReference type="InterPro" id="IPR011009">
    <property type="entry name" value="Kinase-like_dom_sf"/>
</dbReference>
<dbReference type="InterPro" id="IPR033695">
    <property type="entry name" value="POLO_box_2"/>
</dbReference>
<dbReference type="Pfam" id="PF00659">
    <property type="entry name" value="POLO_box"/>
    <property type="match status" value="2"/>
</dbReference>
<dbReference type="EMBL" id="UZAM01006758">
    <property type="protein sequence ID" value="VDO93671.1"/>
    <property type="molecule type" value="Genomic_DNA"/>
</dbReference>
<comment type="similarity">
    <text evidence="15">Belongs to the protein kinase superfamily. Ser/Thr protein kinase family. CDC5/Polo subfamily.</text>
</comment>
<dbReference type="CDD" id="cd13118">
    <property type="entry name" value="POLO_box_1"/>
    <property type="match status" value="1"/>
</dbReference>
<keyword evidence="8 15" id="KW-0418">Kinase</keyword>
<keyword evidence="5 15" id="KW-0808">Transferase</keyword>
<dbReference type="GO" id="GO:0005524">
    <property type="term" value="F:ATP binding"/>
    <property type="evidence" value="ECO:0007669"/>
    <property type="project" value="UniProtKB-UniRule"/>
</dbReference>
<dbReference type="GO" id="GO:0000776">
    <property type="term" value="C:kinetochore"/>
    <property type="evidence" value="ECO:0007669"/>
    <property type="project" value="TreeGrafter"/>
</dbReference>
<comment type="catalytic activity">
    <reaction evidence="13">
        <text>L-seryl-[protein] + ATP = O-phospho-L-seryl-[protein] + ADP + H(+)</text>
        <dbReference type="Rhea" id="RHEA:17989"/>
        <dbReference type="Rhea" id="RHEA-COMP:9863"/>
        <dbReference type="Rhea" id="RHEA-COMP:11604"/>
        <dbReference type="ChEBI" id="CHEBI:15378"/>
        <dbReference type="ChEBI" id="CHEBI:29999"/>
        <dbReference type="ChEBI" id="CHEBI:30616"/>
        <dbReference type="ChEBI" id="CHEBI:83421"/>
        <dbReference type="ChEBI" id="CHEBI:456216"/>
        <dbReference type="EC" id="2.7.11.21"/>
    </reaction>
</comment>
<keyword evidence="4 15" id="KW-0723">Serine/threonine-protein kinase</keyword>
<evidence type="ECO:0000256" key="11">
    <source>
        <dbReference type="ARBA" id="ARBA00023242"/>
    </source>
</evidence>
<dbReference type="Pfam" id="PF00069">
    <property type="entry name" value="Pkinase"/>
    <property type="match status" value="1"/>
</dbReference>
<feature type="domain" description="POLO box" evidence="17">
    <location>
        <begin position="503"/>
        <end position="570"/>
    </location>
</feature>